<dbReference type="PANTHER" id="PTHR46797:SF1">
    <property type="entry name" value="METHYLPHOSPHONATE SYNTHASE"/>
    <property type="match status" value="1"/>
</dbReference>
<keyword evidence="4" id="KW-1185">Reference proteome</keyword>
<keyword evidence="1" id="KW-0238">DNA-binding</keyword>
<reference evidence="3 4" key="1">
    <citation type="submission" date="2018-05" db="EMBL/GenBank/DDBJ databases">
        <title>Paenibacillus flagellatus sp. nov., isolated from selenium mineral soil.</title>
        <authorList>
            <person name="Dai X."/>
        </authorList>
    </citation>
    <scope>NUCLEOTIDE SEQUENCE [LARGE SCALE GENOMIC DNA]</scope>
    <source>
        <strain evidence="3 4">DXL2</strain>
    </source>
</reference>
<protein>
    <submittedName>
        <fullName evidence="3">Transcriptional regulator</fullName>
    </submittedName>
</protein>
<dbReference type="AlphaFoldDB" id="A0A2V5JZY9"/>
<evidence type="ECO:0000259" key="2">
    <source>
        <dbReference type="PROSITE" id="PS50943"/>
    </source>
</evidence>
<name>A0A2V5JZY9_9BACL</name>
<dbReference type="SMART" id="SM00530">
    <property type="entry name" value="HTH_XRE"/>
    <property type="match status" value="1"/>
</dbReference>
<dbReference type="GO" id="GO:0003677">
    <property type="term" value="F:DNA binding"/>
    <property type="evidence" value="ECO:0007669"/>
    <property type="project" value="UniProtKB-KW"/>
</dbReference>
<dbReference type="InterPro" id="IPR001387">
    <property type="entry name" value="Cro/C1-type_HTH"/>
</dbReference>
<proteinExistence type="predicted"/>
<dbReference type="InterPro" id="IPR010982">
    <property type="entry name" value="Lambda_DNA-bd_dom_sf"/>
</dbReference>
<dbReference type="GO" id="GO:0003700">
    <property type="term" value="F:DNA-binding transcription factor activity"/>
    <property type="evidence" value="ECO:0007669"/>
    <property type="project" value="TreeGrafter"/>
</dbReference>
<dbReference type="PROSITE" id="PS50943">
    <property type="entry name" value="HTH_CROC1"/>
    <property type="match status" value="1"/>
</dbReference>
<evidence type="ECO:0000256" key="1">
    <source>
        <dbReference type="ARBA" id="ARBA00023125"/>
    </source>
</evidence>
<dbReference type="InterPro" id="IPR050807">
    <property type="entry name" value="TransReg_Diox_bact_type"/>
</dbReference>
<dbReference type="CDD" id="cd00093">
    <property type="entry name" value="HTH_XRE"/>
    <property type="match status" value="1"/>
</dbReference>
<gene>
    <name evidence="3" type="ORF">DLM86_19800</name>
</gene>
<dbReference type="RefSeq" id="WP_110841797.1">
    <property type="nucleotide sequence ID" value="NZ_QJVJ01000009.1"/>
</dbReference>
<comment type="caution">
    <text evidence="3">The sequence shown here is derived from an EMBL/GenBank/DDBJ whole genome shotgun (WGS) entry which is preliminary data.</text>
</comment>
<evidence type="ECO:0000313" key="4">
    <source>
        <dbReference type="Proteomes" id="UP000247476"/>
    </source>
</evidence>
<organism evidence="3 4">
    <name type="scientific">Paenibacillus flagellatus</name>
    <dbReference type="NCBI Taxonomy" id="2211139"/>
    <lineage>
        <taxon>Bacteria</taxon>
        <taxon>Bacillati</taxon>
        <taxon>Bacillota</taxon>
        <taxon>Bacilli</taxon>
        <taxon>Bacillales</taxon>
        <taxon>Paenibacillaceae</taxon>
        <taxon>Paenibacillus</taxon>
    </lineage>
</organism>
<dbReference type="Gene3D" id="1.10.260.40">
    <property type="entry name" value="lambda repressor-like DNA-binding domains"/>
    <property type="match status" value="1"/>
</dbReference>
<accession>A0A2V5JZY9</accession>
<feature type="domain" description="HTH cro/C1-type" evidence="2">
    <location>
        <begin position="12"/>
        <end position="66"/>
    </location>
</feature>
<sequence length="120" mass="13462">MVEFKQLVGDQIRNIRKLRGMTQELLAEQSGLSYSYISDVERGTRNISLESLGKIIAALGIKPAELFEIADGNAKHPDADEIQNKIRALNTLIADRSVDEVNFVLTMAREFLNAMDRKGR</sequence>
<dbReference type="Pfam" id="PF01381">
    <property type="entry name" value="HTH_3"/>
    <property type="match status" value="1"/>
</dbReference>
<dbReference type="SUPFAM" id="SSF47413">
    <property type="entry name" value="lambda repressor-like DNA-binding domains"/>
    <property type="match status" value="1"/>
</dbReference>
<dbReference type="Proteomes" id="UP000247476">
    <property type="component" value="Unassembled WGS sequence"/>
</dbReference>
<dbReference type="GO" id="GO:0005829">
    <property type="term" value="C:cytosol"/>
    <property type="evidence" value="ECO:0007669"/>
    <property type="project" value="TreeGrafter"/>
</dbReference>
<dbReference type="EMBL" id="QJVJ01000009">
    <property type="protein sequence ID" value="PYI52428.1"/>
    <property type="molecule type" value="Genomic_DNA"/>
</dbReference>
<dbReference type="PANTHER" id="PTHR46797">
    <property type="entry name" value="HTH-TYPE TRANSCRIPTIONAL REGULATOR"/>
    <property type="match status" value="1"/>
</dbReference>
<dbReference type="OrthoDB" id="9814553at2"/>
<evidence type="ECO:0000313" key="3">
    <source>
        <dbReference type="EMBL" id="PYI52428.1"/>
    </source>
</evidence>